<evidence type="ECO:0000259" key="8">
    <source>
        <dbReference type="Pfam" id="PF06808"/>
    </source>
</evidence>
<dbReference type="Proteomes" id="UP000266302">
    <property type="component" value="Unassembled WGS sequence"/>
</dbReference>
<keyword evidence="3 7" id="KW-0997">Cell inner membrane</keyword>
<feature type="transmembrane region" description="Helical" evidence="7">
    <location>
        <begin position="406"/>
        <end position="427"/>
    </location>
</feature>
<dbReference type="InterPro" id="IPR010656">
    <property type="entry name" value="DctM"/>
</dbReference>
<evidence type="ECO:0000256" key="2">
    <source>
        <dbReference type="ARBA" id="ARBA00022475"/>
    </source>
</evidence>
<dbReference type="NCBIfam" id="TIGR00786">
    <property type="entry name" value="dctM"/>
    <property type="match status" value="1"/>
</dbReference>
<comment type="function">
    <text evidence="7">Part of the tripartite ATP-independent periplasmic (TRAP) transport system.</text>
</comment>
<comment type="caution">
    <text evidence="7">Lacks conserved residue(s) required for the propagation of feature annotation.</text>
</comment>
<accession>A0A398CFS6</accession>
<feature type="transmembrane region" description="Helical" evidence="7">
    <location>
        <begin position="56"/>
        <end position="75"/>
    </location>
</feature>
<feature type="transmembrane region" description="Helical" evidence="7">
    <location>
        <begin position="248"/>
        <end position="269"/>
    </location>
</feature>
<feature type="transmembrane region" description="Helical" evidence="7">
    <location>
        <begin position="362"/>
        <end position="386"/>
    </location>
</feature>
<feature type="transmembrane region" description="Helical" evidence="7">
    <location>
        <begin position="322"/>
        <end position="350"/>
    </location>
</feature>
<dbReference type="PANTHER" id="PTHR33362:SF5">
    <property type="entry name" value="C4-DICARBOXYLATE TRAP TRANSPORTER LARGE PERMEASE PROTEIN DCTM"/>
    <property type="match status" value="1"/>
</dbReference>
<feature type="transmembrane region" description="Helical" evidence="7">
    <location>
        <begin position="281"/>
        <end position="302"/>
    </location>
</feature>
<dbReference type="InterPro" id="IPR004681">
    <property type="entry name" value="TRAP_DctM"/>
</dbReference>
<evidence type="ECO:0000313" key="10">
    <source>
        <dbReference type="Proteomes" id="UP000266302"/>
    </source>
</evidence>
<feature type="transmembrane region" description="Helical" evidence="7">
    <location>
        <begin position="141"/>
        <end position="164"/>
    </location>
</feature>
<protein>
    <recommendedName>
        <fullName evidence="7">TRAP transporter large permease protein</fullName>
    </recommendedName>
</protein>
<keyword evidence="7" id="KW-0813">Transport</keyword>
<dbReference type="GO" id="GO:0005886">
    <property type="term" value="C:plasma membrane"/>
    <property type="evidence" value="ECO:0007669"/>
    <property type="project" value="UniProtKB-SubCell"/>
</dbReference>
<keyword evidence="5 7" id="KW-1133">Transmembrane helix</keyword>
<keyword evidence="2" id="KW-1003">Cell membrane</keyword>
<keyword evidence="4 7" id="KW-0812">Transmembrane</keyword>
<evidence type="ECO:0000256" key="4">
    <source>
        <dbReference type="ARBA" id="ARBA00022692"/>
    </source>
</evidence>
<evidence type="ECO:0000256" key="3">
    <source>
        <dbReference type="ARBA" id="ARBA00022519"/>
    </source>
</evidence>
<dbReference type="GO" id="GO:0022857">
    <property type="term" value="F:transmembrane transporter activity"/>
    <property type="evidence" value="ECO:0007669"/>
    <property type="project" value="UniProtKB-UniRule"/>
</dbReference>
<name>A0A398CFS6_9BURK</name>
<evidence type="ECO:0000256" key="7">
    <source>
        <dbReference type="RuleBase" id="RU369079"/>
    </source>
</evidence>
<proteinExistence type="inferred from homology"/>
<evidence type="ECO:0000256" key="1">
    <source>
        <dbReference type="ARBA" id="ARBA00004429"/>
    </source>
</evidence>
<evidence type="ECO:0000256" key="5">
    <source>
        <dbReference type="ARBA" id="ARBA00022989"/>
    </source>
</evidence>
<evidence type="ECO:0000313" key="9">
    <source>
        <dbReference type="EMBL" id="RID99807.1"/>
    </source>
</evidence>
<reference evidence="9 10" key="1">
    <citation type="submission" date="2018-09" db="EMBL/GenBank/DDBJ databases">
        <title>Draft genome of Simplicispira sp. NY-02.</title>
        <authorList>
            <person name="Im W.T."/>
        </authorList>
    </citation>
    <scope>NUCLEOTIDE SEQUENCE [LARGE SCALE GENOMIC DNA]</scope>
    <source>
        <strain evidence="9 10">NY-02</strain>
    </source>
</reference>
<feature type="transmembrane region" description="Helical" evidence="7">
    <location>
        <begin position="176"/>
        <end position="199"/>
    </location>
</feature>
<comment type="subunit">
    <text evidence="7">The complex comprises the extracytoplasmic solute receptor protein and the two transmembrane proteins.</text>
</comment>
<dbReference type="OrthoDB" id="9796052at2"/>
<feature type="domain" description="TRAP C4-dicarboxylate transport system permease DctM subunit" evidence="8">
    <location>
        <begin position="13"/>
        <end position="423"/>
    </location>
</feature>
<gene>
    <name evidence="9" type="ORF">D3F03_05330</name>
</gene>
<keyword evidence="10" id="KW-1185">Reference proteome</keyword>
<evidence type="ECO:0000256" key="6">
    <source>
        <dbReference type="ARBA" id="ARBA00023136"/>
    </source>
</evidence>
<comment type="caution">
    <text evidence="9">The sequence shown here is derived from an EMBL/GenBank/DDBJ whole genome shotgun (WGS) entry which is preliminary data.</text>
</comment>
<feature type="transmembrane region" description="Helical" evidence="7">
    <location>
        <begin position="220"/>
        <end position="242"/>
    </location>
</feature>
<comment type="similarity">
    <text evidence="7">Belongs to the TRAP transporter large permease family.</text>
</comment>
<comment type="subcellular location">
    <subcellularLocation>
        <location evidence="1 7">Cell inner membrane</location>
        <topology evidence="1 7">Multi-pass membrane protein</topology>
    </subcellularLocation>
</comment>
<dbReference type="PIRSF" id="PIRSF006066">
    <property type="entry name" value="HI0050"/>
    <property type="match status" value="1"/>
</dbReference>
<keyword evidence="6 7" id="KW-0472">Membrane</keyword>
<dbReference type="RefSeq" id="WP_119108251.1">
    <property type="nucleotide sequence ID" value="NZ_QXJC01000001.1"/>
</dbReference>
<dbReference type="EMBL" id="QXJC01000001">
    <property type="protein sequence ID" value="RID99807.1"/>
    <property type="molecule type" value="Genomic_DNA"/>
</dbReference>
<sequence length="434" mass="46156">MSDIAITGLLIATLFLILGSGVWIGLTLSGVAWIGMQLFSSRPAGDAMAVTIWGSSSSWTLTALPLFIWMGEILFRTRLSQDMFKGLAPWVQALPGRLLHTNVIGCTIFAAVSGSSAATCATIGKMTLPELTRRGYPEHMVVGTLAGASTLGLLIPPSIIMIVYGVAADVSISQLFIAGVLPGILLATLFSGYIALWALRHPDQIPQADERLSLMQKLSASRSLIPVVLLIAAVLGSIYTGFATATEAAAVGVTGALILSSLQGSMSWQTFQDALMGATRLYCMIGLILAGAAFLTLSMGYIGLPRHLAEWITSLGLNQAQLVAALALFYIVLGCFLDGISMVVLTMGVLMPTVQAAHIDPLWFGVFVVLVVEMAQITPPVGFNLFVLQGMTGRQLPWIARVTLPMFLLMCVAVALIYVFPGIVTWLPQQMSGH</sequence>
<dbReference type="Pfam" id="PF06808">
    <property type="entry name" value="DctM"/>
    <property type="match status" value="1"/>
</dbReference>
<dbReference type="AlphaFoldDB" id="A0A398CFS6"/>
<feature type="transmembrane region" description="Helical" evidence="7">
    <location>
        <begin position="9"/>
        <end position="36"/>
    </location>
</feature>
<organism evidence="9 10">
    <name type="scientific">Simplicispira hankyongi</name>
    <dbReference type="NCBI Taxonomy" id="2315688"/>
    <lineage>
        <taxon>Bacteria</taxon>
        <taxon>Pseudomonadati</taxon>
        <taxon>Pseudomonadota</taxon>
        <taxon>Betaproteobacteria</taxon>
        <taxon>Burkholderiales</taxon>
        <taxon>Comamonadaceae</taxon>
        <taxon>Simplicispira</taxon>
    </lineage>
</organism>
<dbReference type="PANTHER" id="PTHR33362">
    <property type="entry name" value="SIALIC ACID TRAP TRANSPORTER PERMEASE PROTEIN SIAT-RELATED"/>
    <property type="match status" value="1"/>
</dbReference>